<evidence type="ECO:0000313" key="1">
    <source>
        <dbReference type="EMBL" id="HAG1890929.1"/>
    </source>
</evidence>
<dbReference type="EMBL" id="DAAXOJ010000003">
    <property type="protein sequence ID" value="HAG1890929.1"/>
    <property type="molecule type" value="Genomic_DNA"/>
</dbReference>
<comment type="caution">
    <text evidence="1">The sequence shown here is derived from an EMBL/GenBank/DDBJ whole genome shotgun (WGS) entry which is preliminary data.</text>
</comment>
<name>A0A759K943_SALER</name>
<accession>A0A759K943</accession>
<proteinExistence type="predicted"/>
<reference evidence="1" key="1">
    <citation type="journal article" date="2018" name="Genome Biol.">
        <title>SKESA: strategic k-mer extension for scrupulous assemblies.</title>
        <authorList>
            <person name="Souvorov A."/>
            <person name="Agarwala R."/>
            <person name="Lipman D.J."/>
        </authorList>
    </citation>
    <scope>NUCLEOTIDE SEQUENCE</scope>
    <source>
        <strain evidence="1">MA.CK_94/00000542</strain>
    </source>
</reference>
<gene>
    <name evidence="1" type="ORF">G8W59_002947</name>
</gene>
<protein>
    <submittedName>
        <fullName evidence="1">Uncharacterized protein</fullName>
    </submittedName>
</protein>
<dbReference type="AlphaFoldDB" id="A0A759K943"/>
<organism evidence="1">
    <name type="scientific">Salmonella enterica</name>
    <name type="common">Salmonella choleraesuis</name>
    <dbReference type="NCBI Taxonomy" id="28901"/>
    <lineage>
        <taxon>Bacteria</taxon>
        <taxon>Pseudomonadati</taxon>
        <taxon>Pseudomonadota</taxon>
        <taxon>Gammaproteobacteria</taxon>
        <taxon>Enterobacterales</taxon>
        <taxon>Enterobacteriaceae</taxon>
        <taxon>Salmonella</taxon>
    </lineage>
</organism>
<sequence>MSAKTLKSDWDLTATERLLKEQKRLGLSDGQMAKILGLHIYFYYIIADEKPVFKLYKMSGEIQAALDNAGFDLFYVMTGEYRSDNYELMLEAFDYAIQELPLDEQGDIRILMEPVYETLVKATNGGKLSTHHSKRKSHER</sequence>
<reference evidence="1" key="2">
    <citation type="submission" date="2020-02" db="EMBL/GenBank/DDBJ databases">
        <authorList>
            <consortium name="NCBI Pathogen Detection Project"/>
        </authorList>
    </citation>
    <scope>NUCLEOTIDE SEQUENCE</scope>
    <source>
        <strain evidence="1">MA.CK_94/00000542</strain>
    </source>
</reference>